<evidence type="ECO:0000259" key="2">
    <source>
        <dbReference type="Pfam" id="PF07687"/>
    </source>
</evidence>
<evidence type="ECO:0000313" key="4">
    <source>
        <dbReference type="Proteomes" id="UP001165396"/>
    </source>
</evidence>
<dbReference type="InterPro" id="IPR011650">
    <property type="entry name" value="Peptidase_M20_dimer"/>
</dbReference>
<evidence type="ECO:0000313" key="3">
    <source>
        <dbReference type="EMBL" id="MCR8827901.1"/>
    </source>
</evidence>
<accession>A0ABT1Z449</accession>
<dbReference type="RefSeq" id="WP_258295673.1">
    <property type="nucleotide sequence ID" value="NZ_JANKJG010000013.1"/>
</dbReference>
<dbReference type="Gene3D" id="3.40.630.10">
    <property type="entry name" value="Zn peptidases"/>
    <property type="match status" value="1"/>
</dbReference>
<dbReference type="InterPro" id="IPR002933">
    <property type="entry name" value="Peptidase_M20"/>
</dbReference>
<evidence type="ECO:0000256" key="1">
    <source>
        <dbReference type="ARBA" id="ARBA00022801"/>
    </source>
</evidence>
<keyword evidence="4" id="KW-1185">Reference proteome</keyword>
<keyword evidence="1" id="KW-0378">Hydrolase</keyword>
<dbReference type="Pfam" id="PF07687">
    <property type="entry name" value="M20_dimer"/>
    <property type="match status" value="1"/>
</dbReference>
<dbReference type="SUPFAM" id="SSF53187">
    <property type="entry name" value="Zn-dependent exopeptidases"/>
    <property type="match status" value="1"/>
</dbReference>
<name>A0ABT1Z449_9RHOB</name>
<gene>
    <name evidence="3" type="ORF">NTA49_15275</name>
</gene>
<dbReference type="Pfam" id="PF01546">
    <property type="entry name" value="Peptidase_M20"/>
    <property type="match status" value="1"/>
</dbReference>
<dbReference type="PANTHER" id="PTHR11014">
    <property type="entry name" value="PEPTIDASE M20 FAMILY MEMBER"/>
    <property type="match status" value="1"/>
</dbReference>
<dbReference type="PIRSF" id="PIRSF005962">
    <property type="entry name" value="Pept_M20D_amidohydro"/>
    <property type="match status" value="1"/>
</dbReference>
<dbReference type="InterPro" id="IPR017439">
    <property type="entry name" value="Amidohydrolase"/>
</dbReference>
<organism evidence="3 4">
    <name type="scientific">Pseudosulfitobacter koreensis</name>
    <dbReference type="NCBI Taxonomy" id="2968472"/>
    <lineage>
        <taxon>Bacteria</taxon>
        <taxon>Pseudomonadati</taxon>
        <taxon>Pseudomonadota</taxon>
        <taxon>Alphaproteobacteria</taxon>
        <taxon>Rhodobacterales</taxon>
        <taxon>Roseobacteraceae</taxon>
        <taxon>Pseudosulfitobacter</taxon>
    </lineage>
</organism>
<sequence>MTDTATSGQMLTNSDVEELTLWRRELHRHPEVSGEEAETARRVVEMLTPTGPDAILTELGGHGVAAIYGGRAEGPTVMLRCELDALPIDEVNPDLPHLSQISGKGHLCGHDGHMAILAATARWLGRNPPAKGRVVLLFQPAEEDGSGAARVIEDARFAAITPDYAFALHNFPGLPLGHAVIAAGPMNCASRGMKISFRGRTSHASQPDKGISPAPALASLLTDLTALARGQDSANPEFALVTVTHAHLGERAFGIAPGDAEIWVTLRTQQDAAMAALVTRAEHLVRQAAETHKLEHEISYHDIFHHCENDPQATEILQAALRAAGVPPTTAELPMRASEDFGRFRAGSRSAMFLLGAGVETPSLHNPNYDFPDDLIPMGAEVFAAALDELCY</sequence>
<dbReference type="NCBIfam" id="TIGR01891">
    <property type="entry name" value="amidohydrolases"/>
    <property type="match status" value="1"/>
</dbReference>
<dbReference type="InterPro" id="IPR036264">
    <property type="entry name" value="Bact_exopeptidase_dim_dom"/>
</dbReference>
<dbReference type="EMBL" id="JANKJG010000013">
    <property type="protein sequence ID" value="MCR8827901.1"/>
    <property type="molecule type" value="Genomic_DNA"/>
</dbReference>
<reference evidence="3" key="1">
    <citation type="submission" date="2022-07" db="EMBL/GenBank/DDBJ databases">
        <title>Pseudosulfitobacter sp. strain AP-MA-4, whole genome sequence.</title>
        <authorList>
            <person name="Jiang Y."/>
        </authorList>
    </citation>
    <scope>NUCLEOTIDE SEQUENCE</scope>
    <source>
        <strain evidence="3">AP-MA-4</strain>
    </source>
</reference>
<feature type="domain" description="Peptidase M20 dimerisation" evidence="2">
    <location>
        <begin position="191"/>
        <end position="290"/>
    </location>
</feature>
<comment type="caution">
    <text evidence="3">The sequence shown here is derived from an EMBL/GenBank/DDBJ whole genome shotgun (WGS) entry which is preliminary data.</text>
</comment>
<dbReference type="Gene3D" id="3.30.70.360">
    <property type="match status" value="1"/>
</dbReference>
<dbReference type="PANTHER" id="PTHR11014:SF169">
    <property type="entry name" value="CLAN MH, FAMILY M20, PEPTIDASE T-LIKE METALLOPEPTIDASE"/>
    <property type="match status" value="1"/>
</dbReference>
<proteinExistence type="predicted"/>
<dbReference type="Proteomes" id="UP001165396">
    <property type="component" value="Unassembled WGS sequence"/>
</dbReference>
<protein>
    <submittedName>
        <fullName evidence="3">Amidohydrolase</fullName>
    </submittedName>
</protein>
<dbReference type="SUPFAM" id="SSF55031">
    <property type="entry name" value="Bacterial exopeptidase dimerisation domain"/>
    <property type="match status" value="1"/>
</dbReference>